<accession>A0A380AE73</accession>
<dbReference type="RefSeq" id="WP_115184116.1">
    <property type="nucleotide sequence ID" value="NZ_CAMISD010000002.1"/>
</dbReference>
<dbReference type="Proteomes" id="UP000255529">
    <property type="component" value="Unassembled WGS sequence"/>
</dbReference>
<proteinExistence type="predicted"/>
<evidence type="ECO:0000313" key="3">
    <source>
        <dbReference type="Proteomes" id="UP000255529"/>
    </source>
</evidence>
<organism evidence="2 3">
    <name type="scientific">Serratia quinivorans</name>
    <dbReference type="NCBI Taxonomy" id="137545"/>
    <lineage>
        <taxon>Bacteria</taxon>
        <taxon>Pseudomonadati</taxon>
        <taxon>Pseudomonadota</taxon>
        <taxon>Gammaproteobacteria</taxon>
        <taxon>Enterobacterales</taxon>
        <taxon>Yersiniaceae</taxon>
        <taxon>Serratia</taxon>
    </lineage>
</organism>
<sequence length="233" mass="25647">MDDSKGENDVERRIPPPISDLQVNFFTWPAGQHIYRVHSICYTAIQFNPGTRGSARFSPVYDSLRRRVPTIYGGVSTGVAVMETLFHDLPEHTDGVAYDMGNLQGLAHSVIAPKVDLNLVDLNPKTMKKMGVNRAQLLDSTADQYIYTQEYASAIHAAHPAAHGLKWSSKQHGDSALMLFGDRIKGEQLDVIVESEVIIDSDTVLEVIDEEADQLGIVLINDGDEPDMAGSIK</sequence>
<evidence type="ECO:0000313" key="2">
    <source>
        <dbReference type="EMBL" id="SUI78515.1"/>
    </source>
</evidence>
<dbReference type="AlphaFoldDB" id="A0A380AE73"/>
<dbReference type="InterPro" id="IPR014914">
    <property type="entry name" value="RES_dom"/>
</dbReference>
<dbReference type="Pfam" id="PF08808">
    <property type="entry name" value="RES"/>
    <property type="match status" value="1"/>
</dbReference>
<reference evidence="2 3" key="1">
    <citation type="submission" date="2018-06" db="EMBL/GenBank/DDBJ databases">
        <authorList>
            <consortium name="Pathogen Informatics"/>
            <person name="Doyle S."/>
        </authorList>
    </citation>
    <scope>NUCLEOTIDE SEQUENCE [LARGE SCALE GENOMIC DNA]</scope>
    <source>
        <strain evidence="2 3">NCTC11544</strain>
    </source>
</reference>
<dbReference type="EMBL" id="UGYN01000002">
    <property type="protein sequence ID" value="SUI78515.1"/>
    <property type="molecule type" value="Genomic_DNA"/>
</dbReference>
<protein>
    <submittedName>
        <fullName evidence="2">RES domain</fullName>
    </submittedName>
</protein>
<feature type="domain" description="RES" evidence="1">
    <location>
        <begin position="49"/>
        <end position="192"/>
    </location>
</feature>
<name>A0A380AE73_9GAMM</name>
<evidence type="ECO:0000259" key="1">
    <source>
        <dbReference type="SMART" id="SM00953"/>
    </source>
</evidence>
<dbReference type="SMART" id="SM00953">
    <property type="entry name" value="RES"/>
    <property type="match status" value="1"/>
</dbReference>
<gene>
    <name evidence="2" type="ORF">NCTC11544_03952</name>
</gene>